<sequence length="43" mass="4572">MREVELAVRTIDPRTDTNSSVGPARVGLHRIGSAPTGATVARR</sequence>
<accession>A0A4Z1DZ97</accession>
<reference evidence="2 3" key="1">
    <citation type="submission" date="2018-11" db="EMBL/GenBank/DDBJ databases">
        <title>Complete genome sequencing of the Actinobacteria Serinibacter sp. K3-2.</title>
        <authorList>
            <person name="Rakitin A.L."/>
            <person name="Beletsky A.V."/>
            <person name="Mardanov A.V."/>
            <person name="Ravin N.V."/>
            <person name="Gromova A.S."/>
            <person name="Filippova S.N."/>
            <person name="Gal'Chenko V.F."/>
        </authorList>
    </citation>
    <scope>NUCLEOTIDE SEQUENCE [LARGE SCALE GENOMIC DNA]</scope>
    <source>
        <strain evidence="2 3">K3-2</strain>
    </source>
</reference>
<evidence type="ECO:0000313" key="2">
    <source>
        <dbReference type="EMBL" id="TGO04249.1"/>
    </source>
</evidence>
<name>A0A4Z1DZ97_9MICO</name>
<feature type="region of interest" description="Disordered" evidence="1">
    <location>
        <begin position="1"/>
        <end position="43"/>
    </location>
</feature>
<evidence type="ECO:0000313" key="3">
    <source>
        <dbReference type="Proteomes" id="UP000297318"/>
    </source>
</evidence>
<keyword evidence="3" id="KW-1185">Reference proteome</keyword>
<organism evidence="2 3">
    <name type="scientific">Serinibacter arcticus</name>
    <dbReference type="NCBI Taxonomy" id="1655435"/>
    <lineage>
        <taxon>Bacteria</taxon>
        <taxon>Bacillati</taxon>
        <taxon>Actinomycetota</taxon>
        <taxon>Actinomycetes</taxon>
        <taxon>Micrococcales</taxon>
        <taxon>Beutenbergiaceae</taxon>
        <taxon>Serinibacter</taxon>
    </lineage>
</organism>
<dbReference type="Proteomes" id="UP000297318">
    <property type="component" value="Unassembled WGS sequence"/>
</dbReference>
<feature type="compositionally biased region" description="Basic and acidic residues" evidence="1">
    <location>
        <begin position="1"/>
        <end position="15"/>
    </location>
</feature>
<protein>
    <submittedName>
        <fullName evidence="2">Uncharacterized protein</fullName>
    </submittedName>
</protein>
<proteinExistence type="predicted"/>
<evidence type="ECO:0000256" key="1">
    <source>
        <dbReference type="SAM" id="MobiDB-lite"/>
    </source>
</evidence>
<comment type="caution">
    <text evidence="2">The sequence shown here is derived from an EMBL/GenBank/DDBJ whole genome shotgun (WGS) entry which is preliminary data.</text>
</comment>
<gene>
    <name evidence="2" type="ORF">SERN_1842</name>
</gene>
<dbReference type="EMBL" id="RHPJ01000003">
    <property type="protein sequence ID" value="TGO04249.1"/>
    <property type="molecule type" value="Genomic_DNA"/>
</dbReference>
<dbReference type="AlphaFoldDB" id="A0A4Z1DZ97"/>